<proteinExistence type="predicted"/>
<name>A0A2P2JPI2_RHIMU</name>
<dbReference type="EMBL" id="GGEC01014901">
    <property type="protein sequence ID" value="MBW95384.1"/>
    <property type="molecule type" value="Transcribed_RNA"/>
</dbReference>
<evidence type="ECO:0000313" key="1">
    <source>
        <dbReference type="EMBL" id="MBW95384.1"/>
    </source>
</evidence>
<organism evidence="1">
    <name type="scientific">Rhizophora mucronata</name>
    <name type="common">Asiatic mangrove</name>
    <dbReference type="NCBI Taxonomy" id="61149"/>
    <lineage>
        <taxon>Eukaryota</taxon>
        <taxon>Viridiplantae</taxon>
        <taxon>Streptophyta</taxon>
        <taxon>Embryophyta</taxon>
        <taxon>Tracheophyta</taxon>
        <taxon>Spermatophyta</taxon>
        <taxon>Magnoliopsida</taxon>
        <taxon>eudicotyledons</taxon>
        <taxon>Gunneridae</taxon>
        <taxon>Pentapetalae</taxon>
        <taxon>rosids</taxon>
        <taxon>fabids</taxon>
        <taxon>Malpighiales</taxon>
        <taxon>Rhizophoraceae</taxon>
        <taxon>Rhizophora</taxon>
    </lineage>
</organism>
<sequence length="68" mass="8100">MPRAEFSGTIHHPFIGEYIIRRKLRSTHTLHDASKPKLNRSIIGQYIYIYIYTDCMHCIHTFITCLYI</sequence>
<accession>A0A2P2JPI2</accession>
<dbReference type="AlphaFoldDB" id="A0A2P2JPI2"/>
<protein>
    <submittedName>
        <fullName evidence="1">Uncharacterized protein</fullName>
    </submittedName>
</protein>
<reference evidence="1" key="1">
    <citation type="submission" date="2018-02" db="EMBL/GenBank/DDBJ databases">
        <title>Rhizophora mucronata_Transcriptome.</title>
        <authorList>
            <person name="Meera S.P."/>
            <person name="Sreeshan A."/>
            <person name="Augustine A."/>
        </authorList>
    </citation>
    <scope>NUCLEOTIDE SEQUENCE</scope>
    <source>
        <tissue evidence="1">Leaf</tissue>
    </source>
</reference>